<dbReference type="Pfam" id="PF03928">
    <property type="entry name" value="HbpS-like"/>
    <property type="match status" value="1"/>
</dbReference>
<evidence type="ECO:0000256" key="1">
    <source>
        <dbReference type="SAM" id="SignalP"/>
    </source>
</evidence>
<sequence length="177" mass="18714">MKKRAIFTALIASLSSLASVAGQTEMQINTHNQQLENVAMVAQLTGEMAQRIVNAASAAAHKDNLAVSITVVDASGQTLAVLRDHRAGVHTIRASYKKAYTANSQKRETAVIAKGIKEGTIPADLRYLDENILILDGGVPIYINDTVVGAVGVGGAHGSEDVRVAKAGIKALWLEKE</sequence>
<dbReference type="EMBL" id="CP162514">
    <property type="protein sequence ID" value="XDH86272.1"/>
    <property type="molecule type" value="Genomic_DNA"/>
</dbReference>
<proteinExistence type="predicted"/>
<gene>
    <name evidence="2" type="ORF">ABZP26_09170</name>
</gene>
<dbReference type="AlphaFoldDB" id="A0AB39ALK9"/>
<dbReference type="InterPro" id="IPR038084">
    <property type="entry name" value="PduO/GlcC-like_sf"/>
</dbReference>
<dbReference type="RefSeq" id="WP_368484844.1">
    <property type="nucleotide sequence ID" value="NZ_CP162514.1"/>
</dbReference>
<keyword evidence="1" id="KW-0732">Signal</keyword>
<dbReference type="SUPFAM" id="SSF143744">
    <property type="entry name" value="GlcG-like"/>
    <property type="match status" value="1"/>
</dbReference>
<reference evidence="2" key="1">
    <citation type="submission" date="2024-07" db="EMBL/GenBank/DDBJ databases">
        <authorList>
            <person name="Jiang Y."/>
            <person name="Qin Q."/>
        </authorList>
    </citation>
    <scope>NUCLEOTIDE SEQUENCE</scope>
    <source>
        <strain evidence="2">SD03</strain>
    </source>
</reference>
<dbReference type="InterPro" id="IPR052517">
    <property type="entry name" value="GlcG_carb_metab_protein"/>
</dbReference>
<name>A0AB39ALK9_9GAMM</name>
<dbReference type="Gene3D" id="3.30.450.150">
    <property type="entry name" value="Haem-degrading domain"/>
    <property type="match status" value="1"/>
</dbReference>
<dbReference type="PANTHER" id="PTHR34309">
    <property type="entry name" value="SLR1406 PROTEIN"/>
    <property type="match status" value="1"/>
</dbReference>
<feature type="chain" id="PRO_5044327577" evidence="1">
    <location>
        <begin position="21"/>
        <end position="177"/>
    </location>
</feature>
<evidence type="ECO:0000313" key="2">
    <source>
        <dbReference type="EMBL" id="XDH86272.1"/>
    </source>
</evidence>
<dbReference type="InterPro" id="IPR005624">
    <property type="entry name" value="PduO/GlcC-like"/>
</dbReference>
<organism evidence="2">
    <name type="scientific">Pseudoalteromonas sp. SD03</name>
    <dbReference type="NCBI Taxonomy" id="3231719"/>
    <lineage>
        <taxon>Bacteria</taxon>
        <taxon>Pseudomonadati</taxon>
        <taxon>Pseudomonadota</taxon>
        <taxon>Gammaproteobacteria</taxon>
        <taxon>Alteromonadales</taxon>
        <taxon>Pseudoalteromonadaceae</taxon>
        <taxon>Pseudoalteromonas</taxon>
    </lineage>
</organism>
<protein>
    <submittedName>
        <fullName evidence="2">Heme-binding protein</fullName>
    </submittedName>
</protein>
<feature type="signal peptide" evidence="1">
    <location>
        <begin position="1"/>
        <end position="20"/>
    </location>
</feature>
<accession>A0AB39ALK9</accession>
<dbReference type="PANTHER" id="PTHR34309:SF1">
    <property type="entry name" value="PROTEIN GLCG"/>
    <property type="match status" value="1"/>
</dbReference>